<dbReference type="AlphaFoldDB" id="A0A512PPI2"/>
<accession>A0A512PPI2</accession>
<gene>
    <name evidence="1" type="ORF">LRA02_19930</name>
</gene>
<dbReference type="Proteomes" id="UP000321569">
    <property type="component" value="Unassembled WGS sequence"/>
</dbReference>
<dbReference type="EMBL" id="BKAM01000051">
    <property type="protein sequence ID" value="GEP73125.1"/>
    <property type="molecule type" value="Genomic_DNA"/>
</dbReference>
<reference evidence="1 2" key="1">
    <citation type="submission" date="2019-07" db="EMBL/GenBank/DDBJ databases">
        <title>Whole genome shotgun sequence of Lactobacillus rapi NBRC 109618.</title>
        <authorList>
            <person name="Hosoyama A."/>
            <person name="Uohara A."/>
            <person name="Ohji S."/>
            <person name="Ichikawa N."/>
        </authorList>
    </citation>
    <scope>NUCLEOTIDE SEQUENCE [LARGE SCALE GENOMIC DNA]</scope>
    <source>
        <strain evidence="1 2">NBRC 109618</strain>
    </source>
</reference>
<name>A0A512PPI2_9LACO</name>
<organism evidence="1 2">
    <name type="scientific">Lentilactobacillus rapi</name>
    <dbReference type="NCBI Taxonomy" id="481723"/>
    <lineage>
        <taxon>Bacteria</taxon>
        <taxon>Bacillati</taxon>
        <taxon>Bacillota</taxon>
        <taxon>Bacilli</taxon>
        <taxon>Lactobacillales</taxon>
        <taxon>Lactobacillaceae</taxon>
        <taxon>Lentilactobacillus</taxon>
    </lineage>
</organism>
<evidence type="ECO:0000313" key="2">
    <source>
        <dbReference type="Proteomes" id="UP000321569"/>
    </source>
</evidence>
<sequence>MQRAIFLVRSIQGIRKPTFRSRLMALANSNYQIVVLLAMTNFDEIWQAKREFKLIKLPAETQNIRLINLADIYADHDGIALSDDDYLTPDLTQLKSYESHAGKLPVTRFVGADGNIVAETLFGEDSTRLHTILFDKNSRIIQINNYDDADKLFGIEKYTNNLLDESLLLNAKGQLVFRFTNYLQPQKTTYDLTDSSVIPLPAELTALPGQKDDDMLKSYEAQGASTITKAVSYTNYRRYDDINAFYHQVLLNMDLENAQTYVDIDHLVEAAKYLPGKRIFNY</sequence>
<comment type="caution">
    <text evidence="1">The sequence shown here is derived from an EMBL/GenBank/DDBJ whole genome shotgun (WGS) entry which is preliminary data.</text>
</comment>
<protein>
    <submittedName>
        <fullName evidence="1">Uncharacterized protein</fullName>
    </submittedName>
</protein>
<dbReference type="RefSeq" id="WP_056982161.1">
    <property type="nucleotide sequence ID" value="NZ_BKAM01000051.1"/>
</dbReference>
<proteinExistence type="predicted"/>
<dbReference type="OrthoDB" id="2321746at2"/>
<evidence type="ECO:0000313" key="1">
    <source>
        <dbReference type="EMBL" id="GEP73125.1"/>
    </source>
</evidence>